<protein>
    <submittedName>
        <fullName evidence="1">Uncharacterized protein</fullName>
    </submittedName>
</protein>
<proteinExistence type="predicted"/>
<dbReference type="AlphaFoldDB" id="D1BUF0"/>
<dbReference type="KEGG" id="xce:Xcel_2145"/>
<evidence type="ECO:0000313" key="1">
    <source>
        <dbReference type="EMBL" id="ACZ31163.1"/>
    </source>
</evidence>
<accession>D1BUF0</accession>
<name>D1BUF0_XYLCX</name>
<reference evidence="1 2" key="2">
    <citation type="journal article" date="2010" name="Stand. Genomic Sci.">
        <title>Complete genome sequence of Xylanimonas cellulosilytica type strain (XIL07).</title>
        <authorList>
            <person name="Foster B."/>
            <person name="Pukall R."/>
            <person name="Abt B."/>
            <person name="Nolan M."/>
            <person name="Glavina Del Rio T."/>
            <person name="Chen F."/>
            <person name="Lucas S."/>
            <person name="Tice H."/>
            <person name="Pitluck S."/>
            <person name="Cheng J.-F."/>
            <person name="Chertkov O."/>
            <person name="Brettin T."/>
            <person name="Han C."/>
            <person name="Detter J.C."/>
            <person name="Bruce D."/>
            <person name="Goodwin L."/>
            <person name="Ivanova N."/>
            <person name="Mavromatis K."/>
            <person name="Pati A."/>
            <person name="Mikhailova N."/>
            <person name="Chen A."/>
            <person name="Palaniappan K."/>
            <person name="Land M."/>
            <person name="Hauser L."/>
            <person name="Chang Y.-J."/>
            <person name="Jeffries C.D."/>
            <person name="Chain P."/>
            <person name="Rohde M."/>
            <person name="Goeker M."/>
            <person name="Bristow J."/>
            <person name="Eisen J.A."/>
            <person name="Markowitz V."/>
            <person name="Hugenholtz P."/>
            <person name="Kyrpides N.C."/>
            <person name="Klenk H.-P."/>
            <person name="Lapidus A."/>
        </authorList>
    </citation>
    <scope>NUCLEOTIDE SEQUENCE [LARGE SCALE GENOMIC DNA]</scope>
    <source>
        <strain evidence="2">DSM 15894 / CECT 5975 / LMG 20990 / XIL07</strain>
    </source>
</reference>
<organism evidence="1 2">
    <name type="scientific">Xylanimonas cellulosilytica (strain DSM 15894 / JCM 12276 / CECT 5975 / KCTC 9989 / LMG 20990 / NBRC 107835 / XIL07)</name>
    <dbReference type="NCBI Taxonomy" id="446471"/>
    <lineage>
        <taxon>Bacteria</taxon>
        <taxon>Bacillati</taxon>
        <taxon>Actinomycetota</taxon>
        <taxon>Actinomycetes</taxon>
        <taxon>Micrococcales</taxon>
        <taxon>Promicromonosporaceae</taxon>
        <taxon>Xylanimonas</taxon>
    </lineage>
</organism>
<dbReference type="HOGENOM" id="CLU_2739170_0_0_11"/>
<dbReference type="STRING" id="446471.Xcel_2145"/>
<evidence type="ECO:0000313" key="2">
    <source>
        <dbReference type="Proteomes" id="UP000002255"/>
    </source>
</evidence>
<sequence>MAALAGQIVRKLGERLVERGLATVQGRAHEGAMRLGHKDPSITHNIDAGIIPQDDGEAADVYGWLVHRTNA</sequence>
<gene>
    <name evidence="1" type="ordered locus">Xcel_2145</name>
</gene>
<keyword evidence="2" id="KW-1185">Reference proteome</keyword>
<reference evidence="2" key="1">
    <citation type="submission" date="2009-11" db="EMBL/GenBank/DDBJ databases">
        <title>The complete chromosome of Xylanimonas cellulosilytica DSM 15894.</title>
        <authorList>
            <consortium name="US DOE Joint Genome Institute (JGI-PGF)"/>
            <person name="Lucas S."/>
            <person name="Copeland A."/>
            <person name="Lapidus A."/>
            <person name="Glavina del Rio T."/>
            <person name="Dalin E."/>
            <person name="Tice H."/>
            <person name="Bruce D."/>
            <person name="Goodwin L."/>
            <person name="Pitluck S."/>
            <person name="Kyrpides N."/>
            <person name="Mavromatis K."/>
            <person name="Ivanova N."/>
            <person name="Mikhailova N."/>
            <person name="Foster B."/>
            <person name="Clum A."/>
            <person name="Brettin T."/>
            <person name="Detter J.C."/>
            <person name="Han C."/>
            <person name="Larimer F."/>
            <person name="Land M."/>
            <person name="Hauser L."/>
            <person name="Markowitz V."/>
            <person name="Cheng J.F."/>
            <person name="Hugenholtz P."/>
            <person name="Woyke T."/>
            <person name="Wu D."/>
            <person name="Gehrich-Schroeter G."/>
            <person name="Schneider S."/>
            <person name="Pukall S.R."/>
            <person name="Klenk H.P."/>
            <person name="Eisen J.A."/>
        </authorList>
    </citation>
    <scope>NUCLEOTIDE SEQUENCE [LARGE SCALE GENOMIC DNA]</scope>
    <source>
        <strain evidence="2">DSM 15894 / CECT 5975 / LMG 20990 / XIL07</strain>
    </source>
</reference>
<dbReference type="EMBL" id="CP001821">
    <property type="protein sequence ID" value="ACZ31163.1"/>
    <property type="molecule type" value="Genomic_DNA"/>
</dbReference>
<dbReference type="Proteomes" id="UP000002255">
    <property type="component" value="Chromosome"/>
</dbReference>